<reference evidence="2 3" key="1">
    <citation type="submission" date="2019-01" db="EMBL/GenBank/DDBJ databases">
        <authorList>
            <person name="Sayadi A."/>
        </authorList>
    </citation>
    <scope>NUCLEOTIDE SEQUENCE [LARGE SCALE GENOMIC DNA]</scope>
</reference>
<dbReference type="Proteomes" id="UP000410492">
    <property type="component" value="Unassembled WGS sequence"/>
</dbReference>
<evidence type="ECO:0000313" key="2">
    <source>
        <dbReference type="EMBL" id="VEN60631.1"/>
    </source>
</evidence>
<accession>A0A653DK88</accession>
<evidence type="ECO:0000313" key="3">
    <source>
        <dbReference type="Proteomes" id="UP000410492"/>
    </source>
</evidence>
<sequence>MLFQCMVILLLILQEVSAQSSANFDFIHGLHGKQAVTSPSLGPQPKVDVLTHKYMPNTIRANPVKNQCFIIKAFIRI</sequence>
<name>A0A653DK88_CALMS</name>
<keyword evidence="1" id="KW-0732">Signal</keyword>
<feature type="chain" id="PRO_5024878227" evidence="1">
    <location>
        <begin position="19"/>
        <end position="77"/>
    </location>
</feature>
<keyword evidence="3" id="KW-1185">Reference proteome</keyword>
<evidence type="ECO:0000256" key="1">
    <source>
        <dbReference type="SAM" id="SignalP"/>
    </source>
</evidence>
<dbReference type="AlphaFoldDB" id="A0A653DK88"/>
<dbReference type="EMBL" id="CAACVG010012667">
    <property type="protein sequence ID" value="VEN60631.1"/>
    <property type="molecule type" value="Genomic_DNA"/>
</dbReference>
<proteinExistence type="predicted"/>
<gene>
    <name evidence="2" type="ORF">CALMAC_LOCUS18262</name>
</gene>
<organism evidence="2 3">
    <name type="scientific">Callosobruchus maculatus</name>
    <name type="common">Southern cowpea weevil</name>
    <name type="synonym">Pulse bruchid</name>
    <dbReference type="NCBI Taxonomy" id="64391"/>
    <lineage>
        <taxon>Eukaryota</taxon>
        <taxon>Metazoa</taxon>
        <taxon>Ecdysozoa</taxon>
        <taxon>Arthropoda</taxon>
        <taxon>Hexapoda</taxon>
        <taxon>Insecta</taxon>
        <taxon>Pterygota</taxon>
        <taxon>Neoptera</taxon>
        <taxon>Endopterygota</taxon>
        <taxon>Coleoptera</taxon>
        <taxon>Polyphaga</taxon>
        <taxon>Cucujiformia</taxon>
        <taxon>Chrysomeloidea</taxon>
        <taxon>Chrysomelidae</taxon>
        <taxon>Bruchinae</taxon>
        <taxon>Bruchini</taxon>
        <taxon>Callosobruchus</taxon>
    </lineage>
</organism>
<protein>
    <submittedName>
        <fullName evidence="2">Uncharacterized protein</fullName>
    </submittedName>
</protein>
<feature type="signal peptide" evidence="1">
    <location>
        <begin position="1"/>
        <end position="18"/>
    </location>
</feature>